<evidence type="ECO:0000256" key="1">
    <source>
        <dbReference type="SAM" id="MobiDB-lite"/>
    </source>
</evidence>
<dbReference type="GeneID" id="76152607"/>
<dbReference type="Proteomes" id="UP001204833">
    <property type="component" value="Unassembled WGS sequence"/>
</dbReference>
<name>A0AAD5BAZ2_9ASCO</name>
<reference evidence="2 3" key="1">
    <citation type="journal article" date="2022" name="DNA Res.">
        <title>Genome analysis of five recently described species of the CUG-Ser clade uncovers Candida theae as a new hybrid lineage with pathogenic potential in the Candida parapsilosis species complex.</title>
        <authorList>
            <person name="Mixao V."/>
            <person name="Del Olmo V."/>
            <person name="Hegedusova E."/>
            <person name="Saus E."/>
            <person name="Pryszcz L."/>
            <person name="Cillingova A."/>
            <person name="Nosek J."/>
            <person name="Gabaldon T."/>
        </authorList>
    </citation>
    <scope>NUCLEOTIDE SEQUENCE [LARGE SCALE GENOMIC DNA]</scope>
    <source>
        <strain evidence="2 3">CBS 12239</strain>
    </source>
</reference>
<protein>
    <submittedName>
        <fullName evidence="2">Uncharacterized protein</fullName>
    </submittedName>
</protein>
<accession>A0AAD5BAZ2</accession>
<feature type="compositionally biased region" description="Polar residues" evidence="1">
    <location>
        <begin position="185"/>
        <end position="195"/>
    </location>
</feature>
<gene>
    <name evidence="2" type="ORF">KGF57_004563</name>
</gene>
<organism evidence="2 3">
    <name type="scientific">Candida theae</name>
    <dbReference type="NCBI Taxonomy" id="1198502"/>
    <lineage>
        <taxon>Eukaryota</taxon>
        <taxon>Fungi</taxon>
        <taxon>Dikarya</taxon>
        <taxon>Ascomycota</taxon>
        <taxon>Saccharomycotina</taxon>
        <taxon>Pichiomycetes</taxon>
        <taxon>Debaryomycetaceae</taxon>
        <taxon>Candida/Lodderomyces clade</taxon>
        <taxon>Candida</taxon>
    </lineage>
</organism>
<evidence type="ECO:0000313" key="3">
    <source>
        <dbReference type="Proteomes" id="UP001204833"/>
    </source>
</evidence>
<evidence type="ECO:0000313" key="2">
    <source>
        <dbReference type="EMBL" id="KAI5949740.1"/>
    </source>
</evidence>
<dbReference type="RefSeq" id="XP_051606895.1">
    <property type="nucleotide sequence ID" value="XM_051754086.1"/>
</dbReference>
<feature type="region of interest" description="Disordered" evidence="1">
    <location>
        <begin position="127"/>
        <end position="195"/>
    </location>
</feature>
<keyword evidence="3" id="KW-1185">Reference proteome</keyword>
<dbReference type="AlphaFoldDB" id="A0AAD5BAZ2"/>
<sequence length="195" mass="22407">MTKPTYQIHELMNLRHGYYYDIQLPDLLLPRQKKQNTQQQNPHMVTLDYKSGKLFPVSSFVLLQTDTMHSNMQTASKICPPTWSPPLSSPPRPLSPTFQQMDYRFQGLMVPILNIDQELAVQIKSSPWESHRQVQRSPRWYNSPISPADPPPQNKPKDVVLEKSANVISSEEDTTSSDEDIVIQIHSSSPQRELN</sequence>
<feature type="compositionally biased region" description="Acidic residues" evidence="1">
    <location>
        <begin position="170"/>
        <end position="181"/>
    </location>
</feature>
<dbReference type="EMBL" id="JAIHNG010000162">
    <property type="protein sequence ID" value="KAI5949740.1"/>
    <property type="molecule type" value="Genomic_DNA"/>
</dbReference>
<comment type="caution">
    <text evidence="2">The sequence shown here is derived from an EMBL/GenBank/DDBJ whole genome shotgun (WGS) entry which is preliminary data.</text>
</comment>
<proteinExistence type="predicted"/>